<accession>A0A397T3Z3</accession>
<dbReference type="Pfam" id="PF01168">
    <property type="entry name" value="Ala_racemase_N"/>
    <property type="match status" value="1"/>
</dbReference>
<dbReference type="Proteomes" id="UP000265703">
    <property type="component" value="Unassembled WGS sequence"/>
</dbReference>
<dbReference type="OrthoDB" id="10264196at2759"/>
<dbReference type="SUPFAM" id="SSF51419">
    <property type="entry name" value="PLP-binding barrel"/>
    <property type="match status" value="1"/>
</dbReference>
<evidence type="ECO:0000256" key="5">
    <source>
        <dbReference type="SAM" id="MobiDB-lite"/>
    </source>
</evidence>
<feature type="modified residue" description="N6-(pyridoxal phosphate)lysine" evidence="2 3">
    <location>
        <position position="49"/>
    </location>
</feature>
<comment type="caution">
    <text evidence="7">The sequence shown here is derived from an EMBL/GenBank/DDBJ whole genome shotgun (WGS) entry which is preliminary data.</text>
</comment>
<dbReference type="InterPro" id="IPR029066">
    <property type="entry name" value="PLP-binding_barrel"/>
</dbReference>
<comment type="similarity">
    <text evidence="2 4">Belongs to the pyridoxal phosphate-binding protein YggS/PROSC family.</text>
</comment>
<evidence type="ECO:0000256" key="4">
    <source>
        <dbReference type="RuleBase" id="RU004514"/>
    </source>
</evidence>
<organism evidence="7 8">
    <name type="scientific">Glomus cerebriforme</name>
    <dbReference type="NCBI Taxonomy" id="658196"/>
    <lineage>
        <taxon>Eukaryota</taxon>
        <taxon>Fungi</taxon>
        <taxon>Fungi incertae sedis</taxon>
        <taxon>Mucoromycota</taxon>
        <taxon>Glomeromycotina</taxon>
        <taxon>Glomeromycetes</taxon>
        <taxon>Glomerales</taxon>
        <taxon>Glomeraceae</taxon>
        <taxon>Glomus</taxon>
    </lineage>
</organism>
<comment type="function">
    <text evidence="2">Pyridoxal 5'-phosphate (PLP)-binding protein, which may be involved in intracellular homeostatic regulation of pyridoxal 5'-phosphate (PLP), the active form of vitamin B6.</text>
</comment>
<proteinExistence type="inferred from homology"/>
<evidence type="ECO:0000256" key="3">
    <source>
        <dbReference type="PIRSR" id="PIRSR004848-1"/>
    </source>
</evidence>
<dbReference type="PROSITE" id="PS01211">
    <property type="entry name" value="UPF0001"/>
    <property type="match status" value="1"/>
</dbReference>
<dbReference type="PANTHER" id="PTHR10146:SF14">
    <property type="entry name" value="PYRIDOXAL PHOSPHATE HOMEOSTASIS PROTEIN"/>
    <property type="match status" value="1"/>
</dbReference>
<dbReference type="PANTHER" id="PTHR10146">
    <property type="entry name" value="PROLINE SYNTHETASE CO-TRANSCRIBED BACTERIAL HOMOLOG PROTEIN"/>
    <property type="match status" value="1"/>
</dbReference>
<evidence type="ECO:0000256" key="1">
    <source>
        <dbReference type="ARBA" id="ARBA00022898"/>
    </source>
</evidence>
<evidence type="ECO:0000256" key="2">
    <source>
        <dbReference type="HAMAP-Rule" id="MF_03225"/>
    </source>
</evidence>
<comment type="cofactor">
    <cofactor evidence="3">
        <name>pyridoxal 5'-phosphate</name>
        <dbReference type="ChEBI" id="CHEBI:597326"/>
    </cofactor>
</comment>
<dbReference type="STRING" id="658196.A0A397T3Z3"/>
<dbReference type="InterPro" id="IPR001608">
    <property type="entry name" value="Ala_racemase_N"/>
</dbReference>
<dbReference type="HAMAP" id="MF_02087">
    <property type="entry name" value="PLP_homeostasis"/>
    <property type="match status" value="1"/>
</dbReference>
<dbReference type="CDD" id="cd06822">
    <property type="entry name" value="PLPDE_III_YBL036c_euk"/>
    <property type="match status" value="1"/>
</dbReference>
<gene>
    <name evidence="7" type="ORF">C1645_763226</name>
</gene>
<reference evidence="7 8" key="1">
    <citation type="submission" date="2018-06" db="EMBL/GenBank/DDBJ databases">
        <title>Comparative genomics reveals the genomic features of Rhizophagus irregularis, R. cerebriforme, R. diaphanum and Gigaspora rosea, and their symbiotic lifestyle signature.</title>
        <authorList>
            <person name="Morin E."/>
            <person name="San Clemente H."/>
            <person name="Chen E.C.H."/>
            <person name="De La Providencia I."/>
            <person name="Hainaut M."/>
            <person name="Kuo A."/>
            <person name="Kohler A."/>
            <person name="Murat C."/>
            <person name="Tang N."/>
            <person name="Roy S."/>
            <person name="Loubradou J."/>
            <person name="Henrissat B."/>
            <person name="Grigoriev I.V."/>
            <person name="Corradi N."/>
            <person name="Roux C."/>
            <person name="Martin F.M."/>
        </authorList>
    </citation>
    <scope>NUCLEOTIDE SEQUENCE [LARGE SCALE GENOMIC DNA]</scope>
    <source>
        <strain evidence="7 8">DAOM 227022</strain>
    </source>
</reference>
<dbReference type="PIRSF" id="PIRSF004848">
    <property type="entry name" value="YBL036c_PLPDEIII"/>
    <property type="match status" value="1"/>
</dbReference>
<dbReference type="EMBL" id="QKYT01000111">
    <property type="protein sequence ID" value="RIA93100.1"/>
    <property type="molecule type" value="Genomic_DNA"/>
</dbReference>
<dbReference type="FunFam" id="3.20.20.10:FF:000007">
    <property type="entry name" value="Pyridoxal phosphate homeostasis protein"/>
    <property type="match status" value="1"/>
</dbReference>
<evidence type="ECO:0000313" key="7">
    <source>
        <dbReference type="EMBL" id="RIA93100.1"/>
    </source>
</evidence>
<dbReference type="InterPro" id="IPR011078">
    <property type="entry name" value="PyrdxlP_homeostasis"/>
</dbReference>
<feature type="domain" description="Alanine racemase N-terminal" evidence="6">
    <location>
        <begin position="31"/>
        <end position="245"/>
    </location>
</feature>
<name>A0A397T3Z3_9GLOM</name>
<feature type="region of interest" description="Disordered" evidence="5">
    <location>
        <begin position="1"/>
        <end position="20"/>
    </location>
</feature>
<evidence type="ECO:0000259" key="6">
    <source>
        <dbReference type="Pfam" id="PF01168"/>
    </source>
</evidence>
<keyword evidence="8" id="KW-1185">Reference proteome</keyword>
<dbReference type="Gene3D" id="3.20.20.10">
    <property type="entry name" value="Alanine racemase"/>
    <property type="match status" value="1"/>
</dbReference>
<keyword evidence="1 2" id="KW-0663">Pyridoxal phosphate</keyword>
<dbReference type="AlphaFoldDB" id="A0A397T3Z3"/>
<sequence>MISSGEVKEEKQNEIDKRKKEIEEKLSDVKRRIETIIQGKQARLVAVSKLKPISDIRLAYELGQRHFGENYLQELAEKSEKLPSDIQWHFIGTLQSNKCKMLAGIPNLWAVETIDSIKKADLMNKACASRDDKLKVFLQVNTSGEESKSGIEPGECLEVLNYIQDNCNKLELMGLMTIGAPNRDDSNESQPNPDFMLLKNLKEEFKNVRGIELELSMGMSDDFEEALKLGATNVRIGSTIFGSRPSKQELKQDKCPS</sequence>
<evidence type="ECO:0000313" key="8">
    <source>
        <dbReference type="Proteomes" id="UP000265703"/>
    </source>
</evidence>
<dbReference type="GO" id="GO:0030170">
    <property type="term" value="F:pyridoxal phosphate binding"/>
    <property type="evidence" value="ECO:0007669"/>
    <property type="project" value="UniProtKB-UniRule"/>
</dbReference>
<protein>
    <recommendedName>
        <fullName evidence="2">Pyridoxal phosphate homeostasis protein</fullName>
        <shortName evidence="2">PLP homeostasis protein</shortName>
    </recommendedName>
</protein>
<dbReference type="NCBIfam" id="TIGR00044">
    <property type="entry name" value="YggS family pyridoxal phosphate-dependent enzyme"/>
    <property type="match status" value="1"/>
</dbReference>